<dbReference type="PANTHER" id="PTHR28626:SF3">
    <property type="entry name" value="SRR1-LIKE PROTEIN"/>
    <property type="match status" value="1"/>
</dbReference>
<comment type="similarity">
    <text evidence="1">Belongs to the SRR1 family.</text>
</comment>
<dbReference type="GO" id="GO:0005634">
    <property type="term" value="C:nucleus"/>
    <property type="evidence" value="ECO:0007669"/>
    <property type="project" value="TreeGrafter"/>
</dbReference>
<dbReference type="InterPro" id="IPR012942">
    <property type="entry name" value="SRR1-like"/>
</dbReference>
<dbReference type="InterPro" id="IPR040044">
    <property type="entry name" value="SRR1L"/>
</dbReference>
<dbReference type="PANTHER" id="PTHR28626">
    <property type="entry name" value="SRR1-LIKE PROTEIN"/>
    <property type="match status" value="1"/>
</dbReference>
<evidence type="ECO:0000256" key="1">
    <source>
        <dbReference type="ARBA" id="ARBA00009856"/>
    </source>
</evidence>
<organism evidence="3">
    <name type="scientific">Cyberlindnera fabianii</name>
    <name type="common">Yeast</name>
    <name type="synonym">Hansenula fabianii</name>
    <dbReference type="NCBI Taxonomy" id="36022"/>
    <lineage>
        <taxon>Eukaryota</taxon>
        <taxon>Fungi</taxon>
        <taxon>Dikarya</taxon>
        <taxon>Ascomycota</taxon>
        <taxon>Saccharomycotina</taxon>
        <taxon>Saccharomycetes</taxon>
        <taxon>Phaffomycetales</taxon>
        <taxon>Phaffomycetaceae</taxon>
        <taxon>Cyberlindnera</taxon>
    </lineage>
</organism>
<dbReference type="PhylomeDB" id="A0A061B1G3"/>
<dbReference type="OrthoDB" id="551431at2759"/>
<gene>
    <name evidence="3" type="ORF">CYFA0S_11e04016g</name>
</gene>
<dbReference type="EMBL" id="LK052896">
    <property type="protein sequence ID" value="CDR43322.1"/>
    <property type="molecule type" value="Genomic_DNA"/>
</dbReference>
<dbReference type="VEuPathDB" id="FungiDB:BON22_2983"/>
<feature type="domain" description="SRR1-like" evidence="2">
    <location>
        <begin position="53"/>
        <end position="250"/>
    </location>
</feature>
<dbReference type="AlphaFoldDB" id="A0A061B1G3"/>
<accession>A0A061B1G3</accession>
<dbReference type="Pfam" id="PF07985">
    <property type="entry name" value="SRR1"/>
    <property type="match status" value="1"/>
</dbReference>
<evidence type="ECO:0000313" key="3">
    <source>
        <dbReference type="EMBL" id="CDR43322.1"/>
    </source>
</evidence>
<protein>
    <submittedName>
        <fullName evidence="3">CYFA0S11e04016g1_1</fullName>
    </submittedName>
</protein>
<proteinExistence type="inferred from homology"/>
<dbReference type="GO" id="GO:0005737">
    <property type="term" value="C:cytoplasm"/>
    <property type="evidence" value="ECO:0007669"/>
    <property type="project" value="TreeGrafter"/>
</dbReference>
<sequence length="254" mass="28790">MSEFQKTKLRSKLAGISDVDATDPESVRALSEKVTKAEEEIKGQELVRRIISELELKSFTNIRCLALGSPCRETNALYQLALLNIVVKRLSVKSVSMFDPVSTPLDIAYFDESGYSHEEADPSSPSSTLYYLPHADLHLTEQLLFEKHPVIMLSNNTITHTDRLLTATLHNQYPTLSLLRHILSKTTNQPCDDGFQAPKKKRRNKPTKFKPLQIDYTAVPTKITEAQMVSFKEFEEGPWLNAFTDISCHTITYE</sequence>
<name>A0A061B1G3_CYBFA</name>
<reference evidence="3" key="1">
    <citation type="journal article" date="2014" name="Genome Announc.">
        <title>Genome sequence of the yeast Cyberlindnera fabianii (Hansenula fabianii).</title>
        <authorList>
            <person name="Freel K.C."/>
            <person name="Sarilar V."/>
            <person name="Neuveglise C."/>
            <person name="Devillers H."/>
            <person name="Friedrich A."/>
            <person name="Schacherer J."/>
        </authorList>
    </citation>
    <scope>NUCLEOTIDE SEQUENCE</scope>
    <source>
        <strain evidence="3">YJS4271</strain>
    </source>
</reference>
<evidence type="ECO:0000259" key="2">
    <source>
        <dbReference type="Pfam" id="PF07985"/>
    </source>
</evidence>